<dbReference type="EMBL" id="CCJV01000133">
    <property type="protein sequence ID" value="CDT56624.1"/>
    <property type="molecule type" value="Genomic_DNA"/>
</dbReference>
<protein>
    <recommendedName>
        <fullName evidence="3">Trypsin-like peptidase</fullName>
    </recommendedName>
</protein>
<name>A0A822MYP4_9VIBR</name>
<dbReference type="Proteomes" id="UP000049495">
    <property type="component" value="Unassembled WGS sequence"/>
</dbReference>
<comment type="caution">
    <text evidence="1">The sequence shown here is derived from an EMBL/GenBank/DDBJ whole genome shotgun (WGS) entry which is preliminary data.</text>
</comment>
<evidence type="ECO:0000313" key="1">
    <source>
        <dbReference type="EMBL" id="CDT56624.1"/>
    </source>
</evidence>
<accession>A0A822MYP4</accession>
<proteinExistence type="predicted"/>
<dbReference type="InterPro" id="IPR009003">
    <property type="entry name" value="Peptidase_S1_PA"/>
</dbReference>
<dbReference type="RefSeq" id="WP_055319925.1">
    <property type="nucleotide sequence ID" value="NZ_CAWQCV010000054.1"/>
</dbReference>
<dbReference type="Pfam" id="PF13365">
    <property type="entry name" value="Trypsin_2"/>
    <property type="match status" value="1"/>
</dbReference>
<organism evidence="1 2">
    <name type="scientific">Vibrio crassostreae</name>
    <dbReference type="NCBI Taxonomy" id="246167"/>
    <lineage>
        <taxon>Bacteria</taxon>
        <taxon>Pseudomonadati</taxon>
        <taxon>Pseudomonadota</taxon>
        <taxon>Gammaproteobacteria</taxon>
        <taxon>Vibrionales</taxon>
        <taxon>Vibrionaceae</taxon>
        <taxon>Vibrio</taxon>
    </lineage>
</organism>
<dbReference type="AlphaFoldDB" id="A0A822MYP4"/>
<evidence type="ECO:0008006" key="3">
    <source>
        <dbReference type="Google" id="ProtNLM"/>
    </source>
</evidence>
<gene>
    <name evidence="1" type="ORF">VCR5J5_70035</name>
</gene>
<reference evidence="2" key="1">
    <citation type="submission" date="2014-06" db="EMBL/GenBank/DDBJ databases">
        <authorList>
            <person name="Le Roux Frederique"/>
        </authorList>
    </citation>
    <scope>NUCLEOTIDE SEQUENCE [LARGE SCALE GENOMIC DNA]</scope>
    <source>
        <strain evidence="2">J5-5</strain>
    </source>
</reference>
<sequence>MINKLSRVTTYIESYAFDRRNGDMVKRSHATGFFVKTKDQILLVTNWHVVTGLNPAEPSKMTGVCIPEILKVTVISKENTLTELSFPLYDQNLKPLWDEHPERNAVDIVVLPISREVEKHFYVFDILSKLDSSQIKQSVGTDAFILGYPFSKDHLSDAFGDSNHYYLPVWKRGSIATEPKLKIADKLILIDSMSRPGMSGSPVVISEYVDVMTAKNEKGNDIIKRINAGDTSALLEFDENDVTNEKVKNFNILGVYSGVVGSTKLQELALGKCWHIDTLVDLIENHVSGEMPYHEPLAPHEHYEKFLENMSGVMIRTDSNGNEISRVPMN</sequence>
<dbReference type="Gene3D" id="2.40.10.120">
    <property type="match status" value="1"/>
</dbReference>
<dbReference type="SUPFAM" id="SSF50494">
    <property type="entry name" value="Trypsin-like serine proteases"/>
    <property type="match status" value="1"/>
</dbReference>
<evidence type="ECO:0000313" key="2">
    <source>
        <dbReference type="Proteomes" id="UP000049495"/>
    </source>
</evidence>